<evidence type="ECO:0000256" key="3">
    <source>
        <dbReference type="ARBA" id="ARBA00022989"/>
    </source>
</evidence>
<evidence type="ECO:0008006" key="8">
    <source>
        <dbReference type="Google" id="ProtNLM"/>
    </source>
</evidence>
<dbReference type="PANTHER" id="PTHR19282:SF519">
    <property type="entry name" value="TETRASPANIN"/>
    <property type="match status" value="1"/>
</dbReference>
<proteinExistence type="predicted"/>
<evidence type="ECO:0000256" key="4">
    <source>
        <dbReference type="ARBA" id="ARBA00023136"/>
    </source>
</evidence>
<evidence type="ECO:0000256" key="1">
    <source>
        <dbReference type="ARBA" id="ARBA00004141"/>
    </source>
</evidence>
<keyword evidence="2 5" id="KW-0812">Transmembrane</keyword>
<feature type="transmembrane region" description="Helical" evidence="5">
    <location>
        <begin position="14"/>
        <end position="36"/>
    </location>
</feature>
<organism evidence="6 7">
    <name type="scientific">Hypsibius exemplaris</name>
    <name type="common">Freshwater tardigrade</name>
    <dbReference type="NCBI Taxonomy" id="2072580"/>
    <lineage>
        <taxon>Eukaryota</taxon>
        <taxon>Metazoa</taxon>
        <taxon>Ecdysozoa</taxon>
        <taxon>Tardigrada</taxon>
        <taxon>Eutardigrada</taxon>
        <taxon>Parachela</taxon>
        <taxon>Hypsibioidea</taxon>
        <taxon>Hypsibiidae</taxon>
        <taxon>Hypsibius</taxon>
    </lineage>
</organism>
<evidence type="ECO:0000313" key="6">
    <source>
        <dbReference type="EMBL" id="OQV11787.1"/>
    </source>
</evidence>
<dbReference type="OrthoDB" id="10033535at2759"/>
<name>A0A1W0W997_HYPEX</name>
<evidence type="ECO:0000313" key="7">
    <source>
        <dbReference type="Proteomes" id="UP000192578"/>
    </source>
</evidence>
<dbReference type="InterPro" id="IPR018499">
    <property type="entry name" value="Tetraspanin/Peripherin"/>
</dbReference>
<dbReference type="SUPFAM" id="SSF48652">
    <property type="entry name" value="Tetraspanin"/>
    <property type="match status" value="1"/>
</dbReference>
<evidence type="ECO:0000256" key="2">
    <source>
        <dbReference type="ARBA" id="ARBA00022692"/>
    </source>
</evidence>
<keyword evidence="4 5" id="KW-0472">Membrane</keyword>
<evidence type="ECO:0000256" key="5">
    <source>
        <dbReference type="SAM" id="Phobius"/>
    </source>
</evidence>
<sequence>MDDFEKRQRTRSRCFTLLFFNIVYWGSGVGLITAGIDRNINVTPYRVFQDPLYREVPVLLITAGALVVAVAGLGTCFICCSDDVRWVTRLRALLLALWILAVAGMSAGLVLRAQMPAWTERNMRASLHDASYNGADQPIWDALQAEHECCGVLRYKDWSKEKYIAGENYNHTTADRIPLACCKPYKERPLAHNTYTCQFYVSELTNACDFKEQTTACPIWWKKGRS</sequence>
<dbReference type="AlphaFoldDB" id="A0A1W0W997"/>
<dbReference type="GO" id="GO:0005886">
    <property type="term" value="C:plasma membrane"/>
    <property type="evidence" value="ECO:0007669"/>
    <property type="project" value="TreeGrafter"/>
</dbReference>
<comment type="subcellular location">
    <subcellularLocation>
        <location evidence="1">Membrane</location>
        <topology evidence="1">Multi-pass membrane protein</topology>
    </subcellularLocation>
</comment>
<protein>
    <recommendedName>
        <fullName evidence="8">Tetraspanin</fullName>
    </recommendedName>
</protein>
<keyword evidence="7" id="KW-1185">Reference proteome</keyword>
<reference evidence="7" key="1">
    <citation type="submission" date="2017-01" db="EMBL/GenBank/DDBJ databases">
        <title>Comparative genomics of anhydrobiosis in the tardigrade Hypsibius dujardini.</title>
        <authorList>
            <person name="Yoshida Y."/>
            <person name="Koutsovoulos G."/>
            <person name="Laetsch D."/>
            <person name="Stevens L."/>
            <person name="Kumar S."/>
            <person name="Horikawa D."/>
            <person name="Ishino K."/>
            <person name="Komine S."/>
            <person name="Tomita M."/>
            <person name="Blaxter M."/>
            <person name="Arakawa K."/>
        </authorList>
    </citation>
    <scope>NUCLEOTIDE SEQUENCE [LARGE SCALE GENOMIC DNA]</scope>
    <source>
        <strain evidence="7">Z151</strain>
    </source>
</reference>
<dbReference type="PANTHER" id="PTHR19282">
    <property type="entry name" value="TETRASPANIN"/>
    <property type="match status" value="1"/>
</dbReference>
<comment type="caution">
    <text evidence="6">The sequence shown here is derived from an EMBL/GenBank/DDBJ whole genome shotgun (WGS) entry which is preliminary data.</text>
</comment>
<accession>A0A1W0W997</accession>
<dbReference type="Proteomes" id="UP000192578">
    <property type="component" value="Unassembled WGS sequence"/>
</dbReference>
<feature type="transmembrane region" description="Helical" evidence="5">
    <location>
        <begin position="92"/>
        <end position="111"/>
    </location>
</feature>
<keyword evidence="3 5" id="KW-1133">Transmembrane helix</keyword>
<dbReference type="Gene3D" id="1.10.1450.10">
    <property type="entry name" value="Tetraspanin"/>
    <property type="match status" value="1"/>
</dbReference>
<dbReference type="Pfam" id="PF00335">
    <property type="entry name" value="Tetraspanin"/>
    <property type="match status" value="1"/>
</dbReference>
<dbReference type="InterPro" id="IPR008952">
    <property type="entry name" value="Tetraspanin_EC2_sf"/>
</dbReference>
<dbReference type="EMBL" id="MTYJ01000161">
    <property type="protein sequence ID" value="OQV11787.1"/>
    <property type="molecule type" value="Genomic_DNA"/>
</dbReference>
<feature type="transmembrane region" description="Helical" evidence="5">
    <location>
        <begin position="56"/>
        <end position="80"/>
    </location>
</feature>
<gene>
    <name evidence="6" type="ORF">BV898_13912</name>
</gene>